<name>A0AAV4IYA0_9GAST</name>
<evidence type="ECO:0008006" key="4">
    <source>
        <dbReference type="Google" id="ProtNLM"/>
    </source>
</evidence>
<feature type="region of interest" description="Disordered" evidence="1">
    <location>
        <begin position="1"/>
        <end position="83"/>
    </location>
</feature>
<evidence type="ECO:0000313" key="3">
    <source>
        <dbReference type="Proteomes" id="UP000762676"/>
    </source>
</evidence>
<comment type="caution">
    <text evidence="2">The sequence shown here is derived from an EMBL/GenBank/DDBJ whole genome shotgun (WGS) entry which is preliminary data.</text>
</comment>
<keyword evidence="3" id="KW-1185">Reference proteome</keyword>
<dbReference type="AlphaFoldDB" id="A0AAV4IYA0"/>
<protein>
    <recommendedName>
        <fullName evidence="4">Retrotransposon gag domain-containing protein</fullName>
    </recommendedName>
</protein>
<sequence>MASNEAPRPGSRRNVFDSIQVRSNDSEEDVTFDREEDDFDAANFSEGEMSDEDEFLPFSDDSDTDRSSDDDEEDSADPNLNSSISEEVVNGNVVRTRSYYGKDGTEWKSTTVAPNCRTADLWKEFCKNMILYKRHVYHINRQFKHFEKIKHNLKPSEMLVHIDFAQNYVGQLYTEVHVQSRELFQSHNITEEDKPNPAHLWSLFENHLVEKPNKWLQRLEFQQITQQASESVDEFVVRLRNKAEKCSFQLNQKDDRITEQLIKGILWKEEKKNLISKGEELTLTVAIEMAKSFEASNRNLDEY</sequence>
<evidence type="ECO:0000256" key="1">
    <source>
        <dbReference type="SAM" id="MobiDB-lite"/>
    </source>
</evidence>
<dbReference type="PANTHER" id="PTHR33198:SF20">
    <property type="entry name" value="RETROTRANSPOSON GAG DOMAIN-CONTAINING PROTEIN"/>
    <property type="match status" value="1"/>
</dbReference>
<evidence type="ECO:0000313" key="2">
    <source>
        <dbReference type="EMBL" id="GFS14182.1"/>
    </source>
</evidence>
<proteinExistence type="predicted"/>
<accession>A0AAV4IYA0</accession>
<organism evidence="2 3">
    <name type="scientific">Elysia marginata</name>
    <dbReference type="NCBI Taxonomy" id="1093978"/>
    <lineage>
        <taxon>Eukaryota</taxon>
        <taxon>Metazoa</taxon>
        <taxon>Spiralia</taxon>
        <taxon>Lophotrochozoa</taxon>
        <taxon>Mollusca</taxon>
        <taxon>Gastropoda</taxon>
        <taxon>Heterobranchia</taxon>
        <taxon>Euthyneura</taxon>
        <taxon>Panpulmonata</taxon>
        <taxon>Sacoglossa</taxon>
        <taxon>Placobranchoidea</taxon>
        <taxon>Plakobranchidae</taxon>
        <taxon>Elysia</taxon>
    </lineage>
</organism>
<dbReference type="Proteomes" id="UP000762676">
    <property type="component" value="Unassembled WGS sequence"/>
</dbReference>
<reference evidence="2 3" key="1">
    <citation type="journal article" date="2021" name="Elife">
        <title>Chloroplast acquisition without the gene transfer in kleptoplastic sea slugs, Plakobranchus ocellatus.</title>
        <authorList>
            <person name="Maeda T."/>
            <person name="Takahashi S."/>
            <person name="Yoshida T."/>
            <person name="Shimamura S."/>
            <person name="Takaki Y."/>
            <person name="Nagai Y."/>
            <person name="Toyoda A."/>
            <person name="Suzuki Y."/>
            <person name="Arimoto A."/>
            <person name="Ishii H."/>
            <person name="Satoh N."/>
            <person name="Nishiyama T."/>
            <person name="Hasebe M."/>
            <person name="Maruyama T."/>
            <person name="Minagawa J."/>
            <person name="Obokata J."/>
            <person name="Shigenobu S."/>
        </authorList>
    </citation>
    <scope>NUCLEOTIDE SEQUENCE [LARGE SCALE GENOMIC DNA]</scope>
</reference>
<dbReference type="EMBL" id="BMAT01002785">
    <property type="protein sequence ID" value="GFS14182.1"/>
    <property type="molecule type" value="Genomic_DNA"/>
</dbReference>
<gene>
    <name evidence="2" type="ORF">ElyMa_001417400</name>
</gene>
<feature type="compositionally biased region" description="Acidic residues" evidence="1">
    <location>
        <begin position="26"/>
        <end position="40"/>
    </location>
</feature>
<dbReference type="PANTHER" id="PTHR33198">
    <property type="entry name" value="ANK_REP_REGION DOMAIN-CONTAINING PROTEIN-RELATED"/>
    <property type="match status" value="1"/>
</dbReference>
<feature type="compositionally biased region" description="Acidic residues" evidence="1">
    <location>
        <begin position="48"/>
        <end position="76"/>
    </location>
</feature>